<evidence type="ECO:0000259" key="12">
    <source>
        <dbReference type="Pfam" id="PF02096"/>
    </source>
</evidence>
<keyword evidence="6 11" id="KW-1133">Transmembrane helix</keyword>
<feature type="region of interest" description="Disordered" evidence="10">
    <location>
        <begin position="304"/>
        <end position="363"/>
    </location>
</feature>
<evidence type="ECO:0000256" key="8">
    <source>
        <dbReference type="ARBA" id="ARBA00023186"/>
    </source>
</evidence>
<evidence type="ECO:0000256" key="11">
    <source>
        <dbReference type="SAM" id="Phobius"/>
    </source>
</evidence>
<evidence type="ECO:0000256" key="10">
    <source>
        <dbReference type="SAM" id="MobiDB-lite"/>
    </source>
</evidence>
<keyword evidence="7 11" id="KW-0472">Membrane</keyword>
<feature type="transmembrane region" description="Helical" evidence="11">
    <location>
        <begin position="179"/>
        <end position="199"/>
    </location>
</feature>
<dbReference type="InterPro" id="IPR047196">
    <property type="entry name" value="YidC_ALB_C"/>
</dbReference>
<dbReference type="GO" id="GO:0032977">
    <property type="term" value="F:membrane insertase activity"/>
    <property type="evidence" value="ECO:0007669"/>
    <property type="project" value="InterPro"/>
</dbReference>
<feature type="transmembrane region" description="Helical" evidence="11">
    <location>
        <begin position="7"/>
        <end position="27"/>
    </location>
</feature>
<sequence>MEEKIMVPSLLTAANWPIVGQLCWILGKVMNFIYNLLDNCLPSDNGLVGLSIILYTIFVYTLLLPLTVQQQRTSKMSSVMNPEIQAIQKKYKNKKDQASMMKQQEEIQQVYDKYGTSMSAGCLPLLIQMPLLFALYPVIYNIQKYVPEIKTAPKAVNVFLTLPDLTISPMQMIKNSGDYGFAPVVIIITAILLPVLSGLTQYGSIKLSQAISGQQLDKDNPMASTMNTMNVTMPLFSVFMVFSLPTGIGLYWIVSAVVRCVQQIFINKHLSKMSVDEILEKNKEKAEEKRVKRGEKNERIAAMAQTNTKNMNNQASMKKQSTSNLSEKEREARVEKAHQKADNAKKGSLASKANMVKKFNEND</sequence>
<evidence type="ECO:0000256" key="3">
    <source>
        <dbReference type="ARBA" id="ARBA00022475"/>
    </source>
</evidence>
<dbReference type="InterPro" id="IPR028055">
    <property type="entry name" value="YidC/Oxa/ALB_C"/>
</dbReference>
<proteinExistence type="inferred from homology"/>
<feature type="transmembrane region" description="Helical" evidence="11">
    <location>
        <begin position="118"/>
        <end position="139"/>
    </location>
</feature>
<dbReference type="InterPro" id="IPR001708">
    <property type="entry name" value="YidC/ALB3/OXA1/COX18"/>
</dbReference>
<dbReference type="GO" id="GO:0005886">
    <property type="term" value="C:plasma membrane"/>
    <property type="evidence" value="ECO:0007669"/>
    <property type="project" value="UniProtKB-SubCell"/>
</dbReference>
<evidence type="ECO:0000256" key="6">
    <source>
        <dbReference type="ARBA" id="ARBA00022989"/>
    </source>
</evidence>
<evidence type="ECO:0000256" key="2">
    <source>
        <dbReference type="ARBA" id="ARBA00022448"/>
    </source>
</evidence>
<dbReference type="EMBL" id="QSVN01000009">
    <property type="protein sequence ID" value="RGO31867.1"/>
    <property type="molecule type" value="Genomic_DNA"/>
</dbReference>
<comment type="caution">
    <text evidence="13">The sequence shown here is derived from an EMBL/GenBank/DDBJ whole genome shotgun (WGS) entry which is preliminary data.</text>
</comment>
<dbReference type="NCBIfam" id="TIGR03592">
    <property type="entry name" value="yidC_oxa1_cterm"/>
    <property type="match status" value="1"/>
</dbReference>
<dbReference type="GO" id="GO:0051205">
    <property type="term" value="P:protein insertion into membrane"/>
    <property type="evidence" value="ECO:0007669"/>
    <property type="project" value="TreeGrafter"/>
</dbReference>
<accession>A0A3E5GB92</accession>
<organism evidence="13 14">
    <name type="scientific">Dorea longicatena</name>
    <dbReference type="NCBI Taxonomy" id="88431"/>
    <lineage>
        <taxon>Bacteria</taxon>
        <taxon>Bacillati</taxon>
        <taxon>Bacillota</taxon>
        <taxon>Clostridia</taxon>
        <taxon>Lachnospirales</taxon>
        <taxon>Lachnospiraceae</taxon>
        <taxon>Dorea</taxon>
    </lineage>
</organism>
<evidence type="ECO:0000256" key="4">
    <source>
        <dbReference type="ARBA" id="ARBA00022692"/>
    </source>
</evidence>
<evidence type="ECO:0000256" key="1">
    <source>
        <dbReference type="ARBA" id="ARBA00004651"/>
    </source>
</evidence>
<keyword evidence="8" id="KW-0143">Chaperone</keyword>
<dbReference type="Pfam" id="PF02096">
    <property type="entry name" value="60KD_IMP"/>
    <property type="match status" value="1"/>
</dbReference>
<evidence type="ECO:0000256" key="5">
    <source>
        <dbReference type="ARBA" id="ARBA00022927"/>
    </source>
</evidence>
<protein>
    <submittedName>
        <fullName evidence="13">Membrane protein insertase YidC</fullName>
    </submittedName>
</protein>
<comment type="similarity">
    <text evidence="9">Belongs to the OXA1/ALB3/YidC family.</text>
</comment>
<feature type="transmembrane region" description="Helical" evidence="11">
    <location>
        <begin position="231"/>
        <end position="254"/>
    </location>
</feature>
<dbReference type="CDD" id="cd20070">
    <property type="entry name" value="5TM_YidC_Alb3"/>
    <property type="match status" value="1"/>
</dbReference>
<gene>
    <name evidence="13" type="primary">yidC</name>
    <name evidence="13" type="ORF">DXB16_09065</name>
</gene>
<dbReference type="PANTHER" id="PTHR12428:SF65">
    <property type="entry name" value="CYTOCHROME C OXIDASE ASSEMBLY PROTEIN COX18, MITOCHONDRIAL"/>
    <property type="match status" value="1"/>
</dbReference>
<feature type="compositionally biased region" description="Basic and acidic residues" evidence="10">
    <location>
        <begin position="326"/>
        <end position="345"/>
    </location>
</feature>
<keyword evidence="2" id="KW-0813">Transport</keyword>
<feature type="domain" description="Membrane insertase YidC/Oxa/ALB C-terminal" evidence="12">
    <location>
        <begin position="49"/>
        <end position="268"/>
    </location>
</feature>
<keyword evidence="4 9" id="KW-0812">Transmembrane</keyword>
<dbReference type="PANTHER" id="PTHR12428">
    <property type="entry name" value="OXA1"/>
    <property type="match status" value="1"/>
</dbReference>
<feature type="transmembrane region" description="Helical" evidence="11">
    <location>
        <begin position="47"/>
        <end position="68"/>
    </location>
</feature>
<reference evidence="13 14" key="1">
    <citation type="submission" date="2018-08" db="EMBL/GenBank/DDBJ databases">
        <title>A genome reference for cultivated species of the human gut microbiota.</title>
        <authorList>
            <person name="Zou Y."/>
            <person name="Xue W."/>
            <person name="Luo G."/>
        </authorList>
    </citation>
    <scope>NUCLEOTIDE SEQUENCE [LARGE SCALE GENOMIC DNA]</scope>
    <source>
        <strain evidence="13 14">OM02-16</strain>
    </source>
</reference>
<evidence type="ECO:0000313" key="13">
    <source>
        <dbReference type="EMBL" id="RGO31867.1"/>
    </source>
</evidence>
<keyword evidence="5" id="KW-0653">Protein transport</keyword>
<feature type="compositionally biased region" description="Polar residues" evidence="10">
    <location>
        <begin position="304"/>
        <end position="325"/>
    </location>
</feature>
<evidence type="ECO:0000313" key="14">
    <source>
        <dbReference type="Proteomes" id="UP000261285"/>
    </source>
</evidence>
<dbReference type="Proteomes" id="UP000261285">
    <property type="component" value="Unassembled WGS sequence"/>
</dbReference>
<comment type="subcellular location">
    <subcellularLocation>
        <location evidence="1">Cell membrane</location>
        <topology evidence="1">Multi-pass membrane protein</topology>
    </subcellularLocation>
    <subcellularLocation>
        <location evidence="9">Membrane</location>
        <topology evidence="9">Multi-pass membrane protein</topology>
    </subcellularLocation>
</comment>
<dbReference type="GO" id="GO:0015031">
    <property type="term" value="P:protein transport"/>
    <property type="evidence" value="ECO:0007669"/>
    <property type="project" value="UniProtKB-KW"/>
</dbReference>
<name>A0A3E5GB92_9FIRM</name>
<dbReference type="AlphaFoldDB" id="A0A3E5GB92"/>
<keyword evidence="3" id="KW-1003">Cell membrane</keyword>
<evidence type="ECO:0000256" key="7">
    <source>
        <dbReference type="ARBA" id="ARBA00023136"/>
    </source>
</evidence>
<evidence type="ECO:0000256" key="9">
    <source>
        <dbReference type="RuleBase" id="RU003945"/>
    </source>
</evidence>